<dbReference type="Proteomes" id="UP000644147">
    <property type="component" value="Unassembled WGS sequence"/>
</dbReference>
<dbReference type="RefSeq" id="WP_200504252.1">
    <property type="nucleotide sequence ID" value="NZ_JAEHFX010000001.1"/>
</dbReference>
<proteinExistence type="predicted"/>
<sequence>MAEKPLPKPNFSVCFEPANSLIRISWQGTVSEKELLDGYKAALVVIEQNPVQRILIDQSRRRLNLAFSPDPLFKDLFNEALKLIGNTLFLAMVVSPEEYYLTSEETVFGKFEQAVNDYVIVERFINKADAEVWLATVN</sequence>
<organism evidence="1 2">
    <name type="scientific">Adhaeribacter terrigena</name>
    <dbReference type="NCBI Taxonomy" id="2793070"/>
    <lineage>
        <taxon>Bacteria</taxon>
        <taxon>Pseudomonadati</taxon>
        <taxon>Bacteroidota</taxon>
        <taxon>Cytophagia</taxon>
        <taxon>Cytophagales</taxon>
        <taxon>Hymenobacteraceae</taxon>
        <taxon>Adhaeribacter</taxon>
    </lineage>
</organism>
<evidence type="ECO:0000313" key="2">
    <source>
        <dbReference type="Proteomes" id="UP000644147"/>
    </source>
</evidence>
<keyword evidence="2" id="KW-1185">Reference proteome</keyword>
<protein>
    <recommendedName>
        <fullName evidence="3">SpoIIAA-like</fullName>
    </recommendedName>
</protein>
<accession>A0ABS1BX16</accession>
<comment type="caution">
    <text evidence="1">The sequence shown here is derived from an EMBL/GenBank/DDBJ whole genome shotgun (WGS) entry which is preliminary data.</text>
</comment>
<reference evidence="1 2" key="1">
    <citation type="submission" date="2020-12" db="EMBL/GenBank/DDBJ databases">
        <title>Bacterial novel species Adhaeribacter sp. BT258 isolated from soil.</title>
        <authorList>
            <person name="Jung H.-Y."/>
        </authorList>
    </citation>
    <scope>NUCLEOTIDE SEQUENCE [LARGE SCALE GENOMIC DNA]</scope>
    <source>
        <strain evidence="1 2">BT258</strain>
    </source>
</reference>
<gene>
    <name evidence="1" type="ORF">I5M27_01440</name>
</gene>
<evidence type="ECO:0008006" key="3">
    <source>
        <dbReference type="Google" id="ProtNLM"/>
    </source>
</evidence>
<name>A0ABS1BX16_9BACT</name>
<evidence type="ECO:0000313" key="1">
    <source>
        <dbReference type="EMBL" id="MBK0401627.1"/>
    </source>
</evidence>
<dbReference type="EMBL" id="JAEHFX010000001">
    <property type="protein sequence ID" value="MBK0401627.1"/>
    <property type="molecule type" value="Genomic_DNA"/>
</dbReference>